<evidence type="ECO:0000313" key="3">
    <source>
        <dbReference type="Proteomes" id="UP000241890"/>
    </source>
</evidence>
<dbReference type="Proteomes" id="UP000241890">
    <property type="component" value="Unassembled WGS sequence"/>
</dbReference>
<feature type="region of interest" description="Disordered" evidence="1">
    <location>
        <begin position="93"/>
        <end position="119"/>
    </location>
</feature>
<sequence>MLLLNGSSGSGAASGLERGSFGLGPLRRTKSAYFAKKTSVVAAAGHGHDAAKTYNHDKTFGSASAAKAAGSLRSVRSAASVLGGAAKAAKAAASTKPSLKRLSPSQSRARAASSSSSASTATAASTTSAVLVLPKLASFAEGRRSYRPRRNAVHERMDPGFMRTFNVDFRFEHAEDDDDDDDDIGIFAAHEDEILDDFDTFSSSGLSSSGSEEIFSEGFDGASSGRARLPRRSF</sequence>
<reference evidence="2 3" key="1">
    <citation type="submission" date="2017-12" db="EMBL/GenBank/DDBJ databases">
        <title>Sequencing, de novo assembly and annotation of complete genome of a new Thraustochytrid species, strain FCC1311.</title>
        <authorList>
            <person name="Sedici K."/>
            <person name="Godart F."/>
            <person name="Aiese Cigliano R."/>
            <person name="Sanseverino W."/>
            <person name="Barakat M."/>
            <person name="Ortet P."/>
            <person name="Marechal E."/>
            <person name="Cagnac O."/>
            <person name="Amato A."/>
        </authorList>
    </citation>
    <scope>NUCLEOTIDE SEQUENCE [LARGE SCALE GENOMIC DNA]</scope>
</reference>
<organism evidence="2 3">
    <name type="scientific">Hondaea fermentalgiana</name>
    <dbReference type="NCBI Taxonomy" id="2315210"/>
    <lineage>
        <taxon>Eukaryota</taxon>
        <taxon>Sar</taxon>
        <taxon>Stramenopiles</taxon>
        <taxon>Bigyra</taxon>
        <taxon>Labyrinthulomycetes</taxon>
        <taxon>Thraustochytrida</taxon>
        <taxon>Thraustochytriidae</taxon>
        <taxon>Hondaea</taxon>
    </lineage>
</organism>
<gene>
    <name evidence="2" type="ORF">FCC1311_070702</name>
</gene>
<accession>A0A2R5GIY5</accession>
<dbReference type="AlphaFoldDB" id="A0A2R5GIY5"/>
<keyword evidence="3" id="KW-1185">Reference proteome</keyword>
<dbReference type="EMBL" id="BEYU01000084">
    <property type="protein sequence ID" value="GBG30850.1"/>
    <property type="molecule type" value="Genomic_DNA"/>
</dbReference>
<comment type="caution">
    <text evidence="2">The sequence shown here is derived from an EMBL/GenBank/DDBJ whole genome shotgun (WGS) entry which is preliminary data.</text>
</comment>
<feature type="region of interest" description="Disordered" evidence="1">
    <location>
        <begin position="1"/>
        <end position="24"/>
    </location>
</feature>
<feature type="compositionally biased region" description="Low complexity" evidence="1">
    <location>
        <begin position="203"/>
        <end position="221"/>
    </location>
</feature>
<protein>
    <submittedName>
        <fullName evidence="2">Uncharacterized protein</fullName>
    </submittedName>
</protein>
<evidence type="ECO:0000256" key="1">
    <source>
        <dbReference type="SAM" id="MobiDB-lite"/>
    </source>
</evidence>
<dbReference type="InParanoid" id="A0A2R5GIY5"/>
<feature type="compositionally biased region" description="Low complexity" evidence="1">
    <location>
        <begin position="107"/>
        <end position="119"/>
    </location>
</feature>
<proteinExistence type="predicted"/>
<feature type="region of interest" description="Disordered" evidence="1">
    <location>
        <begin position="203"/>
        <end position="234"/>
    </location>
</feature>
<evidence type="ECO:0000313" key="2">
    <source>
        <dbReference type="EMBL" id="GBG30850.1"/>
    </source>
</evidence>
<feature type="compositionally biased region" description="Low complexity" evidence="1">
    <location>
        <begin position="1"/>
        <end position="16"/>
    </location>
</feature>
<name>A0A2R5GIY5_9STRA</name>